<name>A0A4R5BCQ9_9ACTN</name>
<proteinExistence type="predicted"/>
<protein>
    <submittedName>
        <fullName evidence="1">Nitroreductase family deazaflavin-dependent oxidoreductase</fullName>
    </submittedName>
</protein>
<dbReference type="InterPro" id="IPR012349">
    <property type="entry name" value="Split_barrel_FMN-bd"/>
</dbReference>
<comment type="caution">
    <text evidence="1">The sequence shown here is derived from an EMBL/GenBank/DDBJ whole genome shotgun (WGS) entry which is preliminary data.</text>
</comment>
<dbReference type="InterPro" id="IPR004378">
    <property type="entry name" value="F420H2_quin_Rdtase"/>
</dbReference>
<reference evidence="1 2" key="1">
    <citation type="submission" date="2019-03" db="EMBL/GenBank/DDBJ databases">
        <title>Draft genome sequences of novel Actinobacteria.</title>
        <authorList>
            <person name="Sahin N."/>
            <person name="Ay H."/>
            <person name="Saygin H."/>
        </authorList>
    </citation>
    <scope>NUCLEOTIDE SEQUENCE [LARGE SCALE GENOMIC DNA]</scope>
    <source>
        <strain evidence="1 2">DSM 45941</strain>
    </source>
</reference>
<dbReference type="SUPFAM" id="SSF50475">
    <property type="entry name" value="FMN-binding split barrel"/>
    <property type="match status" value="1"/>
</dbReference>
<accession>A0A4R5BCQ9</accession>
<evidence type="ECO:0000313" key="2">
    <source>
        <dbReference type="Proteomes" id="UP000295578"/>
    </source>
</evidence>
<dbReference type="GO" id="GO:0016491">
    <property type="term" value="F:oxidoreductase activity"/>
    <property type="evidence" value="ECO:0007669"/>
    <property type="project" value="InterPro"/>
</dbReference>
<dbReference type="Pfam" id="PF04075">
    <property type="entry name" value="F420H2_quin_red"/>
    <property type="match status" value="1"/>
</dbReference>
<sequence length="143" mass="16142">MSAELPPRLTRMSRGPSRMLGWGVPMGPLRLLRTRGRRSGLPRTTPVAVLKLDGRQWLVSPFGETHWAHNVRADGRAEIGRGRRMRRVRLTEIDDDRKQRIITAYRRKFGIVPFVRTAFTTASGEPAAPGADDRPVFLIETDA</sequence>
<gene>
    <name evidence="1" type="ORF">E1293_13275</name>
</gene>
<dbReference type="Gene3D" id="2.30.110.10">
    <property type="entry name" value="Electron Transport, Fmn-binding Protein, Chain A"/>
    <property type="match status" value="1"/>
</dbReference>
<dbReference type="Proteomes" id="UP000295578">
    <property type="component" value="Unassembled WGS sequence"/>
</dbReference>
<keyword evidence="2" id="KW-1185">Reference proteome</keyword>
<dbReference type="NCBIfam" id="TIGR00026">
    <property type="entry name" value="hi_GC_TIGR00026"/>
    <property type="match status" value="1"/>
</dbReference>
<evidence type="ECO:0000313" key="1">
    <source>
        <dbReference type="EMBL" id="TDD84288.1"/>
    </source>
</evidence>
<organism evidence="1 2">
    <name type="scientific">Actinomadura darangshiensis</name>
    <dbReference type="NCBI Taxonomy" id="705336"/>
    <lineage>
        <taxon>Bacteria</taxon>
        <taxon>Bacillati</taxon>
        <taxon>Actinomycetota</taxon>
        <taxon>Actinomycetes</taxon>
        <taxon>Streptosporangiales</taxon>
        <taxon>Thermomonosporaceae</taxon>
        <taxon>Actinomadura</taxon>
    </lineage>
</organism>
<dbReference type="RefSeq" id="WP_132197473.1">
    <property type="nucleotide sequence ID" value="NZ_SMKY01000046.1"/>
</dbReference>
<dbReference type="EMBL" id="SMKY01000046">
    <property type="protein sequence ID" value="TDD84288.1"/>
    <property type="molecule type" value="Genomic_DNA"/>
</dbReference>
<dbReference type="OrthoDB" id="5186446at2"/>
<dbReference type="AlphaFoldDB" id="A0A4R5BCQ9"/>